<dbReference type="InterPro" id="IPR025110">
    <property type="entry name" value="AMP-bd_C"/>
</dbReference>
<dbReference type="STRING" id="381666.H16_A1491"/>
<dbReference type="Gene3D" id="3.40.50.12780">
    <property type="entry name" value="N-terminal domain of ligase-like"/>
    <property type="match status" value="1"/>
</dbReference>
<dbReference type="PANTHER" id="PTHR43201">
    <property type="entry name" value="ACYL-COA SYNTHETASE"/>
    <property type="match status" value="1"/>
</dbReference>
<dbReference type="Proteomes" id="UP000008210">
    <property type="component" value="Chromosome 1"/>
</dbReference>
<evidence type="ECO:0000313" key="5">
    <source>
        <dbReference type="Proteomes" id="UP000008210"/>
    </source>
</evidence>
<feature type="domain" description="AMP-binding enzyme C-terminal" evidence="3">
    <location>
        <begin position="132"/>
        <end position="207"/>
    </location>
</feature>
<reference evidence="4 5" key="1">
    <citation type="journal article" date="2006" name="Nat. Biotechnol.">
        <title>Genome sequence of the bioplastic-producing 'Knallgas' bacterium Ralstonia eutropha H16.</title>
        <authorList>
            <person name="Pohlmann A."/>
            <person name="Fricke W.F."/>
            <person name="Reinecke F."/>
            <person name="Kusian B."/>
            <person name="Liesegang H."/>
            <person name="Cramm R."/>
            <person name="Eitinger T."/>
            <person name="Ewering C."/>
            <person name="Potter M."/>
            <person name="Schwartz E."/>
            <person name="Strittmatter A."/>
            <person name="Voss I."/>
            <person name="Gottschalk G."/>
            <person name="Steinbuechel A."/>
            <person name="Friedrich B."/>
            <person name="Bowien B."/>
        </authorList>
    </citation>
    <scope>NUCLEOTIDE SEQUENCE [LARGE SCALE GENOMIC DNA]</scope>
    <source>
        <strain evidence="5">ATCC 17699 / DSM 428 / KCTC 22496 / NCIMB 10442 / H16 / Stanier 337</strain>
    </source>
</reference>
<dbReference type="Gene3D" id="3.30.300.30">
    <property type="match status" value="1"/>
</dbReference>
<sequence length="222" mass="23655">MVGRAAATCRPIFAADRRIVSGHAGCDIVQMDQNNRARDDFFAMAPSGQGDASAHRTVSSLSGGDPGEVWIRGYTVMRGYFDGEAATREAIDDAGWLHTGDIGSVDAAGNLCITGRLKDMFIVGGFNCYPAEIEHLIGTHPAVAQVAVVGVPDTRLGEVGRTFVVLREGESMSGEVLLEWCKARLANYKVPRSVAFMAALPTNAAGKVVKHELMALQARMCA</sequence>
<evidence type="ECO:0000256" key="1">
    <source>
        <dbReference type="ARBA" id="ARBA00006432"/>
    </source>
</evidence>
<keyword evidence="5" id="KW-1185">Reference proteome</keyword>
<protein>
    <submittedName>
        <fullName evidence="4">Fragmented acyl-CoA synthetase</fullName>
    </submittedName>
</protein>
<organism evidence="4 5">
    <name type="scientific">Cupriavidus necator (strain ATCC 17699 / DSM 428 / KCTC 22496 / NCIMB 10442 / H16 / Stanier 337)</name>
    <name type="common">Ralstonia eutropha</name>
    <dbReference type="NCBI Taxonomy" id="381666"/>
    <lineage>
        <taxon>Bacteria</taxon>
        <taxon>Pseudomonadati</taxon>
        <taxon>Pseudomonadota</taxon>
        <taxon>Betaproteobacteria</taxon>
        <taxon>Burkholderiales</taxon>
        <taxon>Burkholderiaceae</taxon>
        <taxon>Cupriavidus</taxon>
    </lineage>
</organism>
<keyword evidence="2" id="KW-0436">Ligase</keyword>
<dbReference type="InterPro" id="IPR042099">
    <property type="entry name" value="ANL_N_sf"/>
</dbReference>
<dbReference type="Pfam" id="PF13193">
    <property type="entry name" value="AMP-binding_C"/>
    <property type="match status" value="1"/>
</dbReference>
<evidence type="ECO:0000256" key="2">
    <source>
        <dbReference type="ARBA" id="ARBA00022598"/>
    </source>
</evidence>
<dbReference type="GO" id="GO:0031956">
    <property type="term" value="F:medium-chain fatty acid-CoA ligase activity"/>
    <property type="evidence" value="ECO:0007669"/>
    <property type="project" value="TreeGrafter"/>
</dbReference>
<dbReference type="HOGENOM" id="CLU_000022_17_3_4"/>
<dbReference type="KEGG" id="reh:H16_A1491"/>
<dbReference type="EMBL" id="AM260479">
    <property type="protein sequence ID" value="CAJ92624.1"/>
    <property type="molecule type" value="Genomic_DNA"/>
</dbReference>
<dbReference type="eggNOG" id="COG0318">
    <property type="taxonomic scope" value="Bacteria"/>
</dbReference>
<name>Q0KBJ7_CUPNH</name>
<comment type="similarity">
    <text evidence="1">Belongs to the ATP-dependent AMP-binding enzyme family.</text>
</comment>
<dbReference type="AlphaFoldDB" id="Q0KBJ7"/>
<accession>Q0KBJ7</accession>
<evidence type="ECO:0000313" key="4">
    <source>
        <dbReference type="EMBL" id="CAJ92624.1"/>
    </source>
</evidence>
<gene>
    <name evidence="4" type="ordered locus">H16_A1491</name>
</gene>
<proteinExistence type="inferred from homology"/>
<dbReference type="PANTHER" id="PTHR43201:SF5">
    <property type="entry name" value="MEDIUM-CHAIN ACYL-COA LIGASE ACSF2, MITOCHONDRIAL"/>
    <property type="match status" value="1"/>
</dbReference>
<dbReference type="SUPFAM" id="SSF56801">
    <property type="entry name" value="Acetyl-CoA synthetase-like"/>
    <property type="match status" value="1"/>
</dbReference>
<dbReference type="GO" id="GO:0006631">
    <property type="term" value="P:fatty acid metabolic process"/>
    <property type="evidence" value="ECO:0007669"/>
    <property type="project" value="TreeGrafter"/>
</dbReference>
<evidence type="ECO:0000259" key="3">
    <source>
        <dbReference type="Pfam" id="PF13193"/>
    </source>
</evidence>
<dbReference type="InterPro" id="IPR045851">
    <property type="entry name" value="AMP-bd_C_sf"/>
</dbReference>